<name>A0A5C6XJA1_9DELT</name>
<dbReference type="GO" id="GO:0003677">
    <property type="term" value="F:DNA binding"/>
    <property type="evidence" value="ECO:0007669"/>
    <property type="project" value="UniProtKB-KW"/>
</dbReference>
<feature type="domain" description="HTH arsR-type" evidence="4">
    <location>
        <begin position="3"/>
        <end position="99"/>
    </location>
</feature>
<dbReference type="EMBL" id="VOSM01000004">
    <property type="protein sequence ID" value="TXD37332.1"/>
    <property type="molecule type" value="Genomic_DNA"/>
</dbReference>
<dbReference type="AlphaFoldDB" id="A0A5C6XJA1"/>
<dbReference type="CDD" id="cd00090">
    <property type="entry name" value="HTH_ARSR"/>
    <property type="match status" value="1"/>
</dbReference>
<keyword evidence="6" id="KW-1185">Reference proteome</keyword>
<evidence type="ECO:0000259" key="4">
    <source>
        <dbReference type="PROSITE" id="PS50987"/>
    </source>
</evidence>
<dbReference type="PRINTS" id="PR00778">
    <property type="entry name" value="HTHARSR"/>
</dbReference>
<dbReference type="InterPro" id="IPR011991">
    <property type="entry name" value="ArsR-like_HTH"/>
</dbReference>
<accession>A0A5C6XJA1</accession>
<keyword evidence="2" id="KW-0238">DNA-binding</keyword>
<dbReference type="SMART" id="SM00418">
    <property type="entry name" value="HTH_ARSR"/>
    <property type="match status" value="1"/>
</dbReference>
<dbReference type="InterPro" id="IPR001845">
    <property type="entry name" value="HTH_ArsR_DNA-bd_dom"/>
</dbReference>
<keyword evidence="1" id="KW-0805">Transcription regulation</keyword>
<evidence type="ECO:0000313" key="6">
    <source>
        <dbReference type="Proteomes" id="UP000321412"/>
    </source>
</evidence>
<dbReference type="OrthoDB" id="9800049at2"/>
<dbReference type="Proteomes" id="UP000321412">
    <property type="component" value="Unassembled WGS sequence"/>
</dbReference>
<evidence type="ECO:0000313" key="5">
    <source>
        <dbReference type="EMBL" id="TXD37332.1"/>
    </source>
</evidence>
<dbReference type="Gene3D" id="1.10.10.10">
    <property type="entry name" value="Winged helix-like DNA-binding domain superfamily/Winged helix DNA-binding domain"/>
    <property type="match status" value="1"/>
</dbReference>
<dbReference type="RefSeq" id="WP_146981539.1">
    <property type="nucleotide sequence ID" value="NZ_VOSM01000004.1"/>
</dbReference>
<dbReference type="SUPFAM" id="SSF46785">
    <property type="entry name" value="Winged helix' DNA-binding domain"/>
    <property type="match status" value="1"/>
</dbReference>
<dbReference type="Pfam" id="PF12840">
    <property type="entry name" value="HTH_20"/>
    <property type="match status" value="1"/>
</dbReference>
<dbReference type="InterPro" id="IPR051081">
    <property type="entry name" value="HTH_MetalResp_TranReg"/>
</dbReference>
<dbReference type="PANTHER" id="PTHR33154">
    <property type="entry name" value="TRANSCRIPTIONAL REGULATOR, ARSR FAMILY"/>
    <property type="match status" value="1"/>
</dbReference>
<dbReference type="InterPro" id="IPR036390">
    <property type="entry name" value="WH_DNA-bd_sf"/>
</dbReference>
<dbReference type="PROSITE" id="PS50987">
    <property type="entry name" value="HTH_ARSR_2"/>
    <property type="match status" value="1"/>
</dbReference>
<gene>
    <name evidence="5" type="ORF">FRC98_11425</name>
</gene>
<dbReference type="InterPro" id="IPR036388">
    <property type="entry name" value="WH-like_DNA-bd_sf"/>
</dbReference>
<sequence>MNTIDLSAAMPLQTFRALAEPTRIELLAMLMRAGGQANVGTLTDAMSVDGSVVSRHLRELHRAGLLDVERRGRERWYSINYDAFISQFSDLVRQFEALRDGKPCCK</sequence>
<reference evidence="5 6" key="1">
    <citation type="submission" date="2019-08" db="EMBL/GenBank/DDBJ databases">
        <title>Bradymonadales sp. TMQ4.</title>
        <authorList>
            <person name="Liang Q."/>
        </authorList>
    </citation>
    <scope>NUCLEOTIDE SEQUENCE [LARGE SCALE GENOMIC DNA]</scope>
    <source>
        <strain evidence="5 6">TMQ4</strain>
    </source>
</reference>
<keyword evidence="3" id="KW-0804">Transcription</keyword>
<protein>
    <submittedName>
        <fullName evidence="5">Helix-turn-helix transcriptional regulator</fullName>
    </submittedName>
</protein>
<comment type="caution">
    <text evidence="5">The sequence shown here is derived from an EMBL/GenBank/DDBJ whole genome shotgun (WGS) entry which is preliminary data.</text>
</comment>
<proteinExistence type="predicted"/>
<evidence type="ECO:0000256" key="2">
    <source>
        <dbReference type="ARBA" id="ARBA00023125"/>
    </source>
</evidence>
<dbReference type="GO" id="GO:0003700">
    <property type="term" value="F:DNA-binding transcription factor activity"/>
    <property type="evidence" value="ECO:0007669"/>
    <property type="project" value="InterPro"/>
</dbReference>
<organism evidence="5 6">
    <name type="scientific">Lujinxingia vulgaris</name>
    <dbReference type="NCBI Taxonomy" id="2600176"/>
    <lineage>
        <taxon>Bacteria</taxon>
        <taxon>Deltaproteobacteria</taxon>
        <taxon>Bradymonadales</taxon>
        <taxon>Lujinxingiaceae</taxon>
        <taxon>Lujinxingia</taxon>
    </lineage>
</organism>
<dbReference type="PANTHER" id="PTHR33154:SF18">
    <property type="entry name" value="ARSENICAL RESISTANCE OPERON REPRESSOR"/>
    <property type="match status" value="1"/>
</dbReference>
<evidence type="ECO:0000256" key="3">
    <source>
        <dbReference type="ARBA" id="ARBA00023163"/>
    </source>
</evidence>
<evidence type="ECO:0000256" key="1">
    <source>
        <dbReference type="ARBA" id="ARBA00023015"/>
    </source>
</evidence>
<dbReference type="NCBIfam" id="NF033788">
    <property type="entry name" value="HTH_metalloreg"/>
    <property type="match status" value="1"/>
</dbReference>